<dbReference type="SMART" id="SM00834">
    <property type="entry name" value="CxxC_CXXC_SSSS"/>
    <property type="match status" value="1"/>
</dbReference>
<protein>
    <submittedName>
        <fullName evidence="3">Putative regulatory protein, FmdB family</fullName>
    </submittedName>
</protein>
<accession>A0A1G6AMY9</accession>
<reference evidence="3 4" key="1">
    <citation type="submission" date="2016-10" db="EMBL/GenBank/DDBJ databases">
        <authorList>
            <person name="de Groot N.N."/>
        </authorList>
    </citation>
    <scope>NUCLEOTIDE SEQUENCE [LARGE SCALE GENOMIC DNA]</scope>
    <source>
        <strain evidence="3 4">ASO4-2</strain>
    </source>
</reference>
<evidence type="ECO:0000313" key="4">
    <source>
        <dbReference type="Proteomes" id="UP000198771"/>
    </source>
</evidence>
<dbReference type="RefSeq" id="WP_092116891.1">
    <property type="nucleotide sequence ID" value="NZ_FMXO01000002.1"/>
</dbReference>
<dbReference type="NCBIfam" id="TIGR02605">
    <property type="entry name" value="CxxC_CxxC_SSSS"/>
    <property type="match status" value="1"/>
</dbReference>
<feature type="compositionally biased region" description="Low complexity" evidence="1">
    <location>
        <begin position="48"/>
        <end position="66"/>
    </location>
</feature>
<dbReference type="Proteomes" id="UP000198771">
    <property type="component" value="Unassembled WGS sequence"/>
</dbReference>
<evidence type="ECO:0000313" key="3">
    <source>
        <dbReference type="EMBL" id="SDB09758.1"/>
    </source>
</evidence>
<dbReference type="AlphaFoldDB" id="A0A1G6AMY9"/>
<evidence type="ECO:0000259" key="2">
    <source>
        <dbReference type="SMART" id="SM00834"/>
    </source>
</evidence>
<dbReference type="STRING" id="617002.SAMN05660653_00506"/>
<dbReference type="Pfam" id="PF09723">
    <property type="entry name" value="Zn_ribbon_8"/>
    <property type="match status" value="1"/>
</dbReference>
<dbReference type="EMBL" id="FMXO01000002">
    <property type="protein sequence ID" value="SDB09758.1"/>
    <property type="molecule type" value="Genomic_DNA"/>
</dbReference>
<name>A0A1G6AMY9_9BACT</name>
<gene>
    <name evidence="3" type="ORF">SAMN05660653_00506</name>
</gene>
<feature type="region of interest" description="Disordered" evidence="1">
    <location>
        <begin position="47"/>
        <end position="74"/>
    </location>
</feature>
<dbReference type="OrthoDB" id="9813321at2"/>
<sequence>MPIFEYSCPDCNLVFEDLTRASDQGDKTCPQCRSDRAAKILSVCSKPATAGSSAGSFAGHSAPASGCSSGRGFS</sequence>
<dbReference type="InterPro" id="IPR013429">
    <property type="entry name" value="Regulatory_FmdB_Zinc_ribbon"/>
</dbReference>
<evidence type="ECO:0000256" key="1">
    <source>
        <dbReference type="SAM" id="MobiDB-lite"/>
    </source>
</evidence>
<organism evidence="3 4">
    <name type="scientific">Desulfonatronum thiosulfatophilum</name>
    <dbReference type="NCBI Taxonomy" id="617002"/>
    <lineage>
        <taxon>Bacteria</taxon>
        <taxon>Pseudomonadati</taxon>
        <taxon>Thermodesulfobacteriota</taxon>
        <taxon>Desulfovibrionia</taxon>
        <taxon>Desulfovibrionales</taxon>
        <taxon>Desulfonatronaceae</taxon>
        <taxon>Desulfonatronum</taxon>
    </lineage>
</organism>
<keyword evidence="4" id="KW-1185">Reference proteome</keyword>
<proteinExistence type="predicted"/>
<feature type="domain" description="Putative regulatory protein FmdB zinc ribbon" evidence="2">
    <location>
        <begin position="1"/>
        <end position="42"/>
    </location>
</feature>